<evidence type="ECO:0000256" key="2">
    <source>
        <dbReference type="ARBA" id="ARBA00022723"/>
    </source>
</evidence>
<keyword evidence="3" id="KW-0863">Zinc-finger</keyword>
<keyword evidence="4" id="KW-0862">Zinc</keyword>
<dbReference type="InterPro" id="IPR012337">
    <property type="entry name" value="RNaseH-like_sf"/>
</dbReference>
<gene>
    <name evidence="6" type="ORF">GMARGA_LOCUS25398</name>
</gene>
<keyword evidence="5" id="KW-0539">Nucleus</keyword>
<name>A0ABN7W1A9_GIGMA</name>
<reference evidence="6 7" key="1">
    <citation type="submission" date="2021-06" db="EMBL/GenBank/DDBJ databases">
        <authorList>
            <person name="Kallberg Y."/>
            <person name="Tangrot J."/>
            <person name="Rosling A."/>
        </authorList>
    </citation>
    <scope>NUCLEOTIDE SEQUENCE [LARGE SCALE GENOMIC DNA]</scope>
    <source>
        <strain evidence="6 7">120-4 pot B 10/14</strain>
    </source>
</reference>
<dbReference type="SUPFAM" id="SSF140996">
    <property type="entry name" value="Hermes dimerisation domain"/>
    <property type="match status" value="1"/>
</dbReference>
<keyword evidence="2" id="KW-0479">Metal-binding</keyword>
<sequence>MTCKDGTEKPCNHDYEITTGTENLKSHLCQIYKILSPEENNNQSIQVVSNQQSLDNFLNKKTPLLFSKQNKITNHIVAWIVDDLQPFYVITNDCFQDMILECEPRFEISYRDQLKKKLMHSLQAELNPEHSVNSLSSDTKTCWSSTYNLLKNLLILHNAILQLADHLKHTEEWKSLDKLVKLLYPFAQATSYIGGSQYPTLGMIIPTLLKLSRHL</sequence>
<dbReference type="PANTHER" id="PTHR46481">
    <property type="entry name" value="ZINC FINGER BED DOMAIN-CONTAINING PROTEIN 4"/>
    <property type="match status" value="1"/>
</dbReference>
<keyword evidence="7" id="KW-1185">Reference proteome</keyword>
<dbReference type="InterPro" id="IPR052035">
    <property type="entry name" value="ZnF_BED_domain_contain"/>
</dbReference>
<protein>
    <submittedName>
        <fullName evidence="6">2616_t:CDS:1</fullName>
    </submittedName>
</protein>
<proteinExistence type="predicted"/>
<evidence type="ECO:0000256" key="5">
    <source>
        <dbReference type="ARBA" id="ARBA00023242"/>
    </source>
</evidence>
<dbReference type="PANTHER" id="PTHR46481:SF10">
    <property type="entry name" value="ZINC FINGER BED DOMAIN-CONTAINING PROTEIN 39"/>
    <property type="match status" value="1"/>
</dbReference>
<comment type="subcellular location">
    <subcellularLocation>
        <location evidence="1">Nucleus</location>
    </subcellularLocation>
</comment>
<evidence type="ECO:0000256" key="3">
    <source>
        <dbReference type="ARBA" id="ARBA00022771"/>
    </source>
</evidence>
<evidence type="ECO:0000256" key="4">
    <source>
        <dbReference type="ARBA" id="ARBA00022833"/>
    </source>
</evidence>
<dbReference type="EMBL" id="CAJVQB010028077">
    <property type="protein sequence ID" value="CAG8811704.1"/>
    <property type="molecule type" value="Genomic_DNA"/>
</dbReference>
<accession>A0ABN7W1A9</accession>
<dbReference type="SUPFAM" id="SSF53098">
    <property type="entry name" value="Ribonuclease H-like"/>
    <property type="match status" value="1"/>
</dbReference>
<evidence type="ECO:0000313" key="6">
    <source>
        <dbReference type="EMBL" id="CAG8811704.1"/>
    </source>
</evidence>
<dbReference type="Proteomes" id="UP000789901">
    <property type="component" value="Unassembled WGS sequence"/>
</dbReference>
<organism evidence="6 7">
    <name type="scientific">Gigaspora margarita</name>
    <dbReference type="NCBI Taxonomy" id="4874"/>
    <lineage>
        <taxon>Eukaryota</taxon>
        <taxon>Fungi</taxon>
        <taxon>Fungi incertae sedis</taxon>
        <taxon>Mucoromycota</taxon>
        <taxon>Glomeromycotina</taxon>
        <taxon>Glomeromycetes</taxon>
        <taxon>Diversisporales</taxon>
        <taxon>Gigasporaceae</taxon>
        <taxon>Gigaspora</taxon>
    </lineage>
</organism>
<evidence type="ECO:0000256" key="1">
    <source>
        <dbReference type="ARBA" id="ARBA00004123"/>
    </source>
</evidence>
<evidence type="ECO:0000313" key="7">
    <source>
        <dbReference type="Proteomes" id="UP000789901"/>
    </source>
</evidence>
<comment type="caution">
    <text evidence="6">The sequence shown here is derived from an EMBL/GenBank/DDBJ whole genome shotgun (WGS) entry which is preliminary data.</text>
</comment>